<evidence type="ECO:0000313" key="3">
    <source>
        <dbReference type="Proteomes" id="UP000637267"/>
    </source>
</evidence>
<organism evidence="2 3">
    <name type="scientific">Silvimonas iriomotensis</name>
    <dbReference type="NCBI Taxonomy" id="449662"/>
    <lineage>
        <taxon>Bacteria</taxon>
        <taxon>Pseudomonadati</taxon>
        <taxon>Pseudomonadota</taxon>
        <taxon>Betaproteobacteria</taxon>
        <taxon>Neisseriales</taxon>
        <taxon>Chitinibacteraceae</taxon>
        <taxon>Silvimonas</taxon>
    </lineage>
</organism>
<comment type="caution">
    <text evidence="2">The sequence shown here is derived from an EMBL/GenBank/DDBJ whole genome shotgun (WGS) entry which is preliminary data.</text>
</comment>
<reference evidence="3" key="1">
    <citation type="journal article" date="2019" name="Int. J. Syst. Evol. Microbiol.">
        <title>The Global Catalogue of Microorganisms (GCM) 10K type strain sequencing project: providing services to taxonomists for standard genome sequencing and annotation.</title>
        <authorList>
            <consortium name="The Broad Institute Genomics Platform"/>
            <consortium name="The Broad Institute Genome Sequencing Center for Infectious Disease"/>
            <person name="Wu L."/>
            <person name="Ma J."/>
        </authorList>
    </citation>
    <scope>NUCLEOTIDE SEQUENCE [LARGE SCALE GENOMIC DNA]</scope>
    <source>
        <strain evidence="3">CGMCC 1.8859</strain>
    </source>
</reference>
<dbReference type="Proteomes" id="UP000637267">
    <property type="component" value="Unassembled WGS sequence"/>
</dbReference>
<feature type="region of interest" description="Disordered" evidence="1">
    <location>
        <begin position="56"/>
        <end position="77"/>
    </location>
</feature>
<protein>
    <submittedName>
        <fullName evidence="2">Uncharacterized protein</fullName>
    </submittedName>
</protein>
<dbReference type="RefSeq" id="WP_188703249.1">
    <property type="nucleotide sequence ID" value="NZ_BMLX01000001.1"/>
</dbReference>
<evidence type="ECO:0000313" key="2">
    <source>
        <dbReference type="EMBL" id="GGP19644.1"/>
    </source>
</evidence>
<dbReference type="EMBL" id="BMLX01000001">
    <property type="protein sequence ID" value="GGP19644.1"/>
    <property type="molecule type" value="Genomic_DNA"/>
</dbReference>
<proteinExistence type="predicted"/>
<gene>
    <name evidence="2" type="ORF">GCM10010970_11640</name>
</gene>
<accession>A0ABQ2P7I6</accession>
<name>A0ABQ2P7I6_9NEIS</name>
<keyword evidence="3" id="KW-1185">Reference proteome</keyword>
<sequence length="77" mass="8429">MTAFAHTLNAHLLPVAPVPPRQDSKQAPSQDVLLTAFGQGWRTPLWQLTRPAAQPVSNKVDYATSSAPPLQRIDERA</sequence>
<evidence type="ECO:0000256" key="1">
    <source>
        <dbReference type="SAM" id="MobiDB-lite"/>
    </source>
</evidence>